<name>F9X666_ZYMTI</name>
<proteinExistence type="predicted"/>
<dbReference type="VEuPathDB" id="FungiDB:ZTRI_3.329"/>
<protein>
    <submittedName>
        <fullName evidence="1">Uncharacterized protein</fullName>
    </submittedName>
</protein>
<dbReference type="KEGG" id="ztr:MYCGRDRAFT_91551"/>
<dbReference type="RefSeq" id="XP_003853748.1">
    <property type="nucleotide sequence ID" value="XM_003853700.1"/>
</dbReference>
<dbReference type="InParanoid" id="F9X666"/>
<keyword evidence="2" id="KW-1185">Reference proteome</keyword>
<sequence>MEMCFPVVSTFPTFTPRLAVLHPCWAEQAEFSPILTKGSENNRILSASTIPFLNTMPLHQLISSDQVPSLTFRQGKKQRRSTSQLYNISTIRAGDLPPFQPCVHAA</sequence>
<organism evidence="1 2">
    <name type="scientific">Zymoseptoria tritici (strain CBS 115943 / IPO323)</name>
    <name type="common">Speckled leaf blotch fungus</name>
    <name type="synonym">Septoria tritici</name>
    <dbReference type="NCBI Taxonomy" id="336722"/>
    <lineage>
        <taxon>Eukaryota</taxon>
        <taxon>Fungi</taxon>
        <taxon>Dikarya</taxon>
        <taxon>Ascomycota</taxon>
        <taxon>Pezizomycotina</taxon>
        <taxon>Dothideomycetes</taxon>
        <taxon>Dothideomycetidae</taxon>
        <taxon>Mycosphaerellales</taxon>
        <taxon>Mycosphaerellaceae</taxon>
        <taxon>Zymoseptoria</taxon>
    </lineage>
</organism>
<dbReference type="AlphaFoldDB" id="F9X666"/>
<dbReference type="EMBL" id="CM001198">
    <property type="protein sequence ID" value="EGP88724.1"/>
    <property type="molecule type" value="Genomic_DNA"/>
</dbReference>
<dbReference type="HOGENOM" id="CLU_2225325_0_0_1"/>
<dbReference type="GeneID" id="13404087"/>
<dbReference type="Proteomes" id="UP000008062">
    <property type="component" value="Chromosome 3"/>
</dbReference>
<gene>
    <name evidence="1" type="ORF">MYCGRDRAFT_91551</name>
</gene>
<reference evidence="1 2" key="1">
    <citation type="journal article" date="2011" name="PLoS Genet.">
        <title>Finished genome of the fungal wheat pathogen Mycosphaerella graminicola reveals dispensome structure, chromosome plasticity, and stealth pathogenesis.</title>
        <authorList>
            <person name="Goodwin S.B."/>
            <person name="Ben M'barek S."/>
            <person name="Dhillon B."/>
            <person name="Wittenberg A.H.J."/>
            <person name="Crane C.F."/>
            <person name="Hane J.K."/>
            <person name="Foster A.J."/>
            <person name="Van der Lee T.A.J."/>
            <person name="Grimwood J."/>
            <person name="Aerts A."/>
            <person name="Antoniw J."/>
            <person name="Bailey A."/>
            <person name="Bluhm B."/>
            <person name="Bowler J."/>
            <person name="Bristow J."/>
            <person name="van der Burgt A."/>
            <person name="Canto-Canche B."/>
            <person name="Churchill A.C.L."/>
            <person name="Conde-Ferraez L."/>
            <person name="Cools H.J."/>
            <person name="Coutinho P.M."/>
            <person name="Csukai M."/>
            <person name="Dehal P."/>
            <person name="De Wit P."/>
            <person name="Donzelli B."/>
            <person name="van de Geest H.C."/>
            <person name="van Ham R.C.H.J."/>
            <person name="Hammond-Kosack K.E."/>
            <person name="Henrissat B."/>
            <person name="Kilian A."/>
            <person name="Kobayashi A.K."/>
            <person name="Koopmann E."/>
            <person name="Kourmpetis Y."/>
            <person name="Kuzniar A."/>
            <person name="Lindquist E."/>
            <person name="Lombard V."/>
            <person name="Maliepaard C."/>
            <person name="Martins N."/>
            <person name="Mehrabi R."/>
            <person name="Nap J.P.H."/>
            <person name="Ponomarenko A."/>
            <person name="Rudd J.J."/>
            <person name="Salamov A."/>
            <person name="Schmutz J."/>
            <person name="Schouten H.J."/>
            <person name="Shapiro H."/>
            <person name="Stergiopoulos I."/>
            <person name="Torriani S.F.F."/>
            <person name="Tu H."/>
            <person name="de Vries R.P."/>
            <person name="Waalwijk C."/>
            <person name="Ware S.B."/>
            <person name="Wiebenga A."/>
            <person name="Zwiers L.-H."/>
            <person name="Oliver R.P."/>
            <person name="Grigoriev I.V."/>
            <person name="Kema G.H.J."/>
        </authorList>
    </citation>
    <scope>NUCLEOTIDE SEQUENCE [LARGE SCALE GENOMIC DNA]</scope>
    <source>
        <strain evidence="2">CBS 115943 / IPO323</strain>
    </source>
</reference>
<accession>F9X666</accession>
<evidence type="ECO:0000313" key="2">
    <source>
        <dbReference type="Proteomes" id="UP000008062"/>
    </source>
</evidence>
<evidence type="ECO:0000313" key="1">
    <source>
        <dbReference type="EMBL" id="EGP88724.1"/>
    </source>
</evidence>